<evidence type="ECO:0000313" key="1">
    <source>
        <dbReference type="EMBL" id="AEM38474.1"/>
    </source>
</evidence>
<proteinExistence type="predicted"/>
<sequence length="117" mass="13048">MEFWSRVRHRGVKAVEVVRGGGIAGGDVIVVEEDKEGRLMGFNRYRLSTRISRIIVEGEWPCEGDERRVLFEPIDGRYPDVTLVFCPSCEETTLVIRVEGGAGGQERPADSSQVRPA</sequence>
<evidence type="ECO:0000313" key="2">
    <source>
        <dbReference type="Proteomes" id="UP000001037"/>
    </source>
</evidence>
<dbReference type="Proteomes" id="UP000001037">
    <property type="component" value="Chromosome"/>
</dbReference>
<organism evidence="1 2">
    <name type="scientific">Pyrolobus fumarii (strain DSM 11204 / 1A)</name>
    <dbReference type="NCBI Taxonomy" id="694429"/>
    <lineage>
        <taxon>Archaea</taxon>
        <taxon>Thermoproteota</taxon>
        <taxon>Thermoprotei</taxon>
        <taxon>Desulfurococcales</taxon>
        <taxon>Pyrodictiaceae</taxon>
        <taxon>Pyrolobus</taxon>
    </lineage>
</organism>
<dbReference type="KEGG" id="pfm:Pyrfu_0605"/>
<name>G0EH24_PYRF1</name>
<protein>
    <submittedName>
        <fullName evidence="1">Uncharacterized protein</fullName>
    </submittedName>
</protein>
<gene>
    <name evidence="1" type="ordered locus">Pyrfu_0605</name>
</gene>
<accession>G0EH24</accession>
<keyword evidence="2" id="KW-1185">Reference proteome</keyword>
<dbReference type="InParanoid" id="G0EH24"/>
<dbReference type="AlphaFoldDB" id="G0EH24"/>
<dbReference type="HOGENOM" id="CLU_2079508_0_0_2"/>
<reference evidence="1 2" key="1">
    <citation type="journal article" date="2011" name="Stand. Genomic Sci.">
        <title>Complete genome sequence of the hyperthermophilic chemolithoautotroph Pyrolobus fumarii type strain (1A).</title>
        <authorList>
            <person name="Anderson I."/>
            <person name="Goker M."/>
            <person name="Nolan M."/>
            <person name="Lucas S."/>
            <person name="Hammon N."/>
            <person name="Deshpande S."/>
            <person name="Cheng J.F."/>
            <person name="Tapia R."/>
            <person name="Han C."/>
            <person name="Goodwin L."/>
            <person name="Pitluck S."/>
            <person name="Huntemann M."/>
            <person name="Liolios K."/>
            <person name="Ivanova N."/>
            <person name="Pagani I."/>
            <person name="Mavromatis K."/>
            <person name="Ovchinikova G."/>
            <person name="Pati A."/>
            <person name="Chen A."/>
            <person name="Palaniappan K."/>
            <person name="Land M."/>
            <person name="Hauser L."/>
            <person name="Brambilla E.M."/>
            <person name="Huber H."/>
            <person name="Yasawong M."/>
            <person name="Rohde M."/>
            <person name="Spring S."/>
            <person name="Abt B."/>
            <person name="Sikorski J."/>
            <person name="Wirth R."/>
            <person name="Detter J.C."/>
            <person name="Woyke T."/>
            <person name="Bristow J."/>
            <person name="Eisen J.A."/>
            <person name="Markowitz V."/>
            <person name="Hugenholtz P."/>
            <person name="Kyrpides N.C."/>
            <person name="Klenk H.P."/>
            <person name="Lapidus A."/>
        </authorList>
    </citation>
    <scope>NUCLEOTIDE SEQUENCE [LARGE SCALE GENOMIC DNA]</scope>
    <source>
        <strain evidence="2">DSM 11204 / 1A</strain>
    </source>
</reference>
<dbReference type="EMBL" id="CP002838">
    <property type="protein sequence ID" value="AEM38474.1"/>
    <property type="molecule type" value="Genomic_DNA"/>
</dbReference>